<organism evidence="2 3">
    <name type="scientific">SAR86 cluster bacterium</name>
    <dbReference type="NCBI Taxonomy" id="2030880"/>
    <lineage>
        <taxon>Bacteria</taxon>
        <taxon>Pseudomonadati</taxon>
        <taxon>Pseudomonadota</taxon>
        <taxon>Gammaproteobacteria</taxon>
        <taxon>SAR86 cluster</taxon>
    </lineage>
</organism>
<evidence type="ECO:0000313" key="3">
    <source>
        <dbReference type="Proteomes" id="UP000228987"/>
    </source>
</evidence>
<dbReference type="Pfam" id="PF01381">
    <property type="entry name" value="HTH_3"/>
    <property type="match status" value="1"/>
</dbReference>
<dbReference type="EMBL" id="NVWI01000007">
    <property type="protein sequence ID" value="PCJ40840.1"/>
    <property type="molecule type" value="Genomic_DNA"/>
</dbReference>
<dbReference type="AlphaFoldDB" id="A0A2A5CBN2"/>
<evidence type="ECO:0000313" key="2">
    <source>
        <dbReference type="EMBL" id="PCJ40840.1"/>
    </source>
</evidence>
<comment type="caution">
    <text evidence="2">The sequence shown here is derived from an EMBL/GenBank/DDBJ whole genome shotgun (WGS) entry which is preliminary data.</text>
</comment>
<name>A0A2A5CBN2_9GAMM</name>
<dbReference type="InterPro" id="IPR010982">
    <property type="entry name" value="Lambda_DNA-bd_dom_sf"/>
</dbReference>
<dbReference type="Proteomes" id="UP000228987">
    <property type="component" value="Unassembled WGS sequence"/>
</dbReference>
<gene>
    <name evidence="2" type="ORF">COA71_09560</name>
</gene>
<dbReference type="CDD" id="cd00093">
    <property type="entry name" value="HTH_XRE"/>
    <property type="match status" value="1"/>
</dbReference>
<dbReference type="GO" id="GO:0003677">
    <property type="term" value="F:DNA binding"/>
    <property type="evidence" value="ECO:0007669"/>
    <property type="project" value="InterPro"/>
</dbReference>
<protein>
    <submittedName>
        <fullName evidence="2">Transcriptional regulator</fullName>
    </submittedName>
</protein>
<dbReference type="SMART" id="SM00530">
    <property type="entry name" value="HTH_XRE"/>
    <property type="match status" value="1"/>
</dbReference>
<dbReference type="Gene3D" id="1.10.260.40">
    <property type="entry name" value="lambda repressor-like DNA-binding domains"/>
    <property type="match status" value="1"/>
</dbReference>
<evidence type="ECO:0000259" key="1">
    <source>
        <dbReference type="PROSITE" id="PS50943"/>
    </source>
</evidence>
<sequence length="95" mass="10357">MRHNELKAKALSNSKVQAAYDEMVPEFMILRQMLKARQKAGLSQAEVAARMGTKAPAITRLESSLGNGKHSPSLATLQKYASAVGCELQVKFVQP</sequence>
<feature type="domain" description="HTH cro/C1-type" evidence="1">
    <location>
        <begin position="33"/>
        <end position="91"/>
    </location>
</feature>
<reference evidence="3" key="1">
    <citation type="submission" date="2017-08" db="EMBL/GenBank/DDBJ databases">
        <title>A dynamic microbial community with high functional redundancy inhabits the cold, oxic subseafloor aquifer.</title>
        <authorList>
            <person name="Tully B.J."/>
            <person name="Wheat C.G."/>
            <person name="Glazer B.T."/>
            <person name="Huber J.A."/>
        </authorList>
    </citation>
    <scope>NUCLEOTIDE SEQUENCE [LARGE SCALE GENOMIC DNA]</scope>
</reference>
<dbReference type="InterPro" id="IPR001387">
    <property type="entry name" value="Cro/C1-type_HTH"/>
</dbReference>
<proteinExistence type="predicted"/>
<dbReference type="PROSITE" id="PS50943">
    <property type="entry name" value="HTH_CROC1"/>
    <property type="match status" value="1"/>
</dbReference>
<dbReference type="SUPFAM" id="SSF47413">
    <property type="entry name" value="lambda repressor-like DNA-binding domains"/>
    <property type="match status" value="1"/>
</dbReference>
<accession>A0A2A5CBN2</accession>